<dbReference type="AlphaFoldDB" id="A0A2P5BWP4"/>
<dbReference type="EMBL" id="JXTC01000448">
    <property type="protein sequence ID" value="PON53208.1"/>
    <property type="molecule type" value="Genomic_DNA"/>
</dbReference>
<protein>
    <submittedName>
        <fullName evidence="1">Uncharacterized protein</fullName>
    </submittedName>
</protein>
<organism evidence="1 2">
    <name type="scientific">Trema orientale</name>
    <name type="common">Charcoal tree</name>
    <name type="synonym">Celtis orientalis</name>
    <dbReference type="NCBI Taxonomy" id="63057"/>
    <lineage>
        <taxon>Eukaryota</taxon>
        <taxon>Viridiplantae</taxon>
        <taxon>Streptophyta</taxon>
        <taxon>Embryophyta</taxon>
        <taxon>Tracheophyta</taxon>
        <taxon>Spermatophyta</taxon>
        <taxon>Magnoliopsida</taxon>
        <taxon>eudicotyledons</taxon>
        <taxon>Gunneridae</taxon>
        <taxon>Pentapetalae</taxon>
        <taxon>rosids</taxon>
        <taxon>fabids</taxon>
        <taxon>Rosales</taxon>
        <taxon>Cannabaceae</taxon>
        <taxon>Trema</taxon>
    </lineage>
</organism>
<keyword evidence="2" id="KW-1185">Reference proteome</keyword>
<gene>
    <name evidence="1" type="ORF">TorRG33x02_305950</name>
</gene>
<comment type="caution">
    <text evidence="1">The sequence shown here is derived from an EMBL/GenBank/DDBJ whole genome shotgun (WGS) entry which is preliminary data.</text>
</comment>
<accession>A0A2P5BWP4</accession>
<evidence type="ECO:0000313" key="2">
    <source>
        <dbReference type="Proteomes" id="UP000237000"/>
    </source>
</evidence>
<name>A0A2P5BWP4_TREOI</name>
<dbReference type="Proteomes" id="UP000237000">
    <property type="component" value="Unassembled WGS sequence"/>
</dbReference>
<dbReference type="InParanoid" id="A0A2P5BWP4"/>
<proteinExistence type="predicted"/>
<sequence>MNVESLDSSMRNLEAQCKSFFAIQFRVSEQNFTPEVQNVLKYMNFRELFMDYYELIQREYRNWVSSSSSSSSSSFFFFFSNLRCLTCNILTFNEKCDHG</sequence>
<reference evidence="2" key="1">
    <citation type="submission" date="2016-06" db="EMBL/GenBank/DDBJ databases">
        <title>Parallel loss of symbiosis genes in relatives of nitrogen-fixing non-legume Parasponia.</title>
        <authorList>
            <person name="Van Velzen R."/>
            <person name="Holmer R."/>
            <person name="Bu F."/>
            <person name="Rutten L."/>
            <person name="Van Zeijl A."/>
            <person name="Liu W."/>
            <person name="Santuari L."/>
            <person name="Cao Q."/>
            <person name="Sharma T."/>
            <person name="Shen D."/>
            <person name="Roswanjaya Y."/>
            <person name="Wardhani T."/>
            <person name="Kalhor M.S."/>
            <person name="Jansen J."/>
            <person name="Van den Hoogen J."/>
            <person name="Gungor B."/>
            <person name="Hartog M."/>
            <person name="Hontelez J."/>
            <person name="Verver J."/>
            <person name="Yang W.-C."/>
            <person name="Schijlen E."/>
            <person name="Repin R."/>
            <person name="Schilthuizen M."/>
            <person name="Schranz E."/>
            <person name="Heidstra R."/>
            <person name="Miyata K."/>
            <person name="Fedorova E."/>
            <person name="Kohlen W."/>
            <person name="Bisseling T."/>
            <person name="Smit S."/>
            <person name="Geurts R."/>
        </authorList>
    </citation>
    <scope>NUCLEOTIDE SEQUENCE [LARGE SCALE GENOMIC DNA]</scope>
    <source>
        <strain evidence="2">cv. RG33-2</strain>
    </source>
</reference>
<dbReference type="OrthoDB" id="10383007at2759"/>
<feature type="non-terminal residue" evidence="1">
    <location>
        <position position="99"/>
    </location>
</feature>
<evidence type="ECO:0000313" key="1">
    <source>
        <dbReference type="EMBL" id="PON53208.1"/>
    </source>
</evidence>